<reference evidence="3" key="1">
    <citation type="journal article" date="2019" name="Int. J. Syst. Evol. Microbiol.">
        <title>The Global Catalogue of Microorganisms (GCM) 10K type strain sequencing project: providing services to taxonomists for standard genome sequencing and annotation.</title>
        <authorList>
            <consortium name="The Broad Institute Genomics Platform"/>
            <consortium name="The Broad Institute Genome Sequencing Center for Infectious Disease"/>
            <person name="Wu L."/>
            <person name="Ma J."/>
        </authorList>
    </citation>
    <scope>NUCLEOTIDE SEQUENCE [LARGE SCALE GENOMIC DNA]</scope>
    <source>
        <strain evidence="3">CGMCC 1.13574</strain>
    </source>
</reference>
<evidence type="ECO:0000256" key="1">
    <source>
        <dbReference type="SAM" id="Phobius"/>
    </source>
</evidence>
<dbReference type="EMBL" id="JBHUIO010000005">
    <property type="protein sequence ID" value="MFD2169842.1"/>
    <property type="molecule type" value="Genomic_DNA"/>
</dbReference>
<keyword evidence="3" id="KW-1185">Reference proteome</keyword>
<protein>
    <recommendedName>
        <fullName evidence="4">NarG-like domain-containing protein</fullName>
    </recommendedName>
</protein>
<comment type="caution">
    <text evidence="2">The sequence shown here is derived from an EMBL/GenBank/DDBJ whole genome shotgun (WGS) entry which is preliminary data.</text>
</comment>
<sequence>MISGILLFHLIVIPVVFLLGRLSNRIAFVRVKAEARQSLPNFLRKKD</sequence>
<gene>
    <name evidence="2" type="ORF">ACFSOY_07520</name>
</gene>
<dbReference type="Proteomes" id="UP001597343">
    <property type="component" value="Unassembled WGS sequence"/>
</dbReference>
<keyword evidence="1" id="KW-0812">Transmembrane</keyword>
<feature type="transmembrane region" description="Helical" evidence="1">
    <location>
        <begin position="6"/>
        <end position="22"/>
    </location>
</feature>
<name>A0ABW4ZUY5_9BACL</name>
<organism evidence="2 3">
    <name type="scientific">Tumebacillus lipolyticus</name>
    <dbReference type="NCBI Taxonomy" id="1280370"/>
    <lineage>
        <taxon>Bacteria</taxon>
        <taxon>Bacillati</taxon>
        <taxon>Bacillota</taxon>
        <taxon>Bacilli</taxon>
        <taxon>Bacillales</taxon>
        <taxon>Alicyclobacillaceae</taxon>
        <taxon>Tumebacillus</taxon>
    </lineage>
</organism>
<dbReference type="RefSeq" id="WP_386045303.1">
    <property type="nucleotide sequence ID" value="NZ_JBHUIO010000005.1"/>
</dbReference>
<evidence type="ECO:0008006" key="4">
    <source>
        <dbReference type="Google" id="ProtNLM"/>
    </source>
</evidence>
<evidence type="ECO:0000313" key="3">
    <source>
        <dbReference type="Proteomes" id="UP001597343"/>
    </source>
</evidence>
<accession>A0ABW4ZUY5</accession>
<keyword evidence="1" id="KW-1133">Transmembrane helix</keyword>
<proteinExistence type="predicted"/>
<evidence type="ECO:0000313" key="2">
    <source>
        <dbReference type="EMBL" id="MFD2169842.1"/>
    </source>
</evidence>
<keyword evidence="1" id="KW-0472">Membrane</keyword>